<feature type="active site" evidence="14">
    <location>
        <position position="13"/>
    </location>
</feature>
<dbReference type="PIRSF" id="PIRSF039102">
    <property type="entry name" value="Ddl/VanB"/>
    <property type="match status" value="1"/>
</dbReference>
<feature type="binding site" evidence="16">
    <location>
        <position position="319"/>
    </location>
    <ligand>
        <name>Mg(2+)</name>
        <dbReference type="ChEBI" id="CHEBI:18420"/>
        <label>2</label>
    </ligand>
</feature>
<comment type="pathway">
    <text evidence="13">Cell wall biogenesis; peptidoglycan biosynthesis.</text>
</comment>
<dbReference type="InterPro" id="IPR011095">
    <property type="entry name" value="Dala_Dala_lig_C"/>
</dbReference>
<feature type="active site" evidence="14">
    <location>
        <position position="328"/>
    </location>
</feature>
<keyword evidence="13" id="KW-0963">Cytoplasm</keyword>
<comment type="cofactor">
    <cofactor evidence="16">
        <name>Mg(2+)</name>
        <dbReference type="ChEBI" id="CHEBI:18420"/>
    </cofactor>
    <cofactor evidence="16">
        <name>Mn(2+)</name>
        <dbReference type="ChEBI" id="CHEBI:29035"/>
    </cofactor>
    <text evidence="16">Binds 2 magnesium or manganese ions per subunit.</text>
</comment>
<keyword evidence="7 16" id="KW-0460">Magnesium</keyword>
<dbReference type="SUPFAM" id="SSF52440">
    <property type="entry name" value="PreATP-grasp domain"/>
    <property type="match status" value="1"/>
</dbReference>
<proteinExistence type="inferred from homology"/>
<comment type="similarity">
    <text evidence="2 13">Belongs to the D-alanine--D-alanine ligase family.</text>
</comment>
<dbReference type="PROSITE" id="PS00844">
    <property type="entry name" value="DALA_DALA_LIGASE_2"/>
    <property type="match status" value="1"/>
</dbReference>
<dbReference type="HAMAP" id="MF_00047">
    <property type="entry name" value="Dala_Dala_lig"/>
    <property type="match status" value="1"/>
</dbReference>
<evidence type="ECO:0000256" key="15">
    <source>
        <dbReference type="PIRSR" id="PIRSR039102-2"/>
    </source>
</evidence>
<dbReference type="GO" id="GO:0071555">
    <property type="term" value="P:cell wall organization"/>
    <property type="evidence" value="ECO:0007669"/>
    <property type="project" value="UniProtKB-KW"/>
</dbReference>
<dbReference type="AlphaFoldDB" id="A0AA87NQE6"/>
<evidence type="ECO:0000313" key="19">
    <source>
        <dbReference type="EMBL" id="EPF29005.1"/>
    </source>
</evidence>
<dbReference type="GO" id="GO:0009252">
    <property type="term" value="P:peptidoglycan biosynthetic process"/>
    <property type="evidence" value="ECO:0007669"/>
    <property type="project" value="UniProtKB-UniRule"/>
</dbReference>
<dbReference type="InterPro" id="IPR011761">
    <property type="entry name" value="ATP-grasp"/>
</dbReference>
<evidence type="ECO:0000256" key="9">
    <source>
        <dbReference type="ARBA" id="ARBA00022984"/>
    </source>
</evidence>
<evidence type="ECO:0000256" key="6">
    <source>
        <dbReference type="ARBA" id="ARBA00022840"/>
    </source>
</evidence>
<evidence type="ECO:0000256" key="3">
    <source>
        <dbReference type="ARBA" id="ARBA00022598"/>
    </source>
</evidence>
<dbReference type="PANTHER" id="PTHR23132:SF25">
    <property type="entry name" value="D-ALANINE--D-ALANINE LIGASE A"/>
    <property type="match status" value="1"/>
</dbReference>
<dbReference type="PROSITE" id="PS50975">
    <property type="entry name" value="ATP_GRASP"/>
    <property type="match status" value="1"/>
</dbReference>
<feature type="binding site" evidence="16">
    <location>
        <position position="317"/>
    </location>
    <ligand>
        <name>Mg(2+)</name>
        <dbReference type="ChEBI" id="CHEBI:18420"/>
        <label>2</label>
    </ligand>
</feature>
<keyword evidence="4 16" id="KW-0479">Metal-binding</keyword>
<feature type="binding site" evidence="16">
    <location>
        <position position="303"/>
    </location>
    <ligand>
        <name>Mg(2+)</name>
        <dbReference type="ChEBI" id="CHEBI:18420"/>
        <label>1</label>
    </ligand>
</feature>
<evidence type="ECO:0000256" key="14">
    <source>
        <dbReference type="PIRSR" id="PIRSR039102-1"/>
    </source>
</evidence>
<name>A0AA87NQE6_TREMD</name>
<comment type="function">
    <text evidence="13">Cell wall formation.</text>
</comment>
<dbReference type="InterPro" id="IPR011127">
    <property type="entry name" value="Dala_Dala_lig_N"/>
</dbReference>
<dbReference type="InterPro" id="IPR016185">
    <property type="entry name" value="PreATP-grasp_dom_sf"/>
</dbReference>
<dbReference type="NCBIfam" id="NF002528">
    <property type="entry name" value="PRK01966.1-4"/>
    <property type="match status" value="1"/>
</dbReference>
<dbReference type="Gene3D" id="3.30.470.20">
    <property type="entry name" value="ATP-grasp fold, B domain"/>
    <property type="match status" value="1"/>
</dbReference>
<keyword evidence="5 15" id="KW-0547">Nucleotide-binding</keyword>
<sequence>MNIAIIYGGRSGEHEVSLVSASFVVRAIGSEHTVHLIGITKNGEWYLQPESLLEHIRKDTSAVLTIERNKTARVAVIPGGGTTSGLSVNGKPIATDVVFPVLHGSFGEDGTIQGLFEMADLPYVGGGVLASSAAMDKEKTKIIWQHEQLPIVPFLCVRKFQWDNPRERESFITQAEKELEYPMFVKPCRVGSSVGAGKAANRTELLQKMQEAFLWDSKVLIEACIAAREIECSVTGNDECVVYTPGEIIPSHEFYDYDAKYTDPDGAQLKIPADIDDEQRREIRSIAGKAYRALDLSGLSRVDFFIDKKTKKIYLNEVNTIPGFTAISMFPKMCEASGMPYRELIMHLFDLAIERFNSTRQIRTDWK</sequence>
<comment type="catalytic activity">
    <reaction evidence="12 13">
        <text>2 D-alanine + ATP = D-alanyl-D-alanine + ADP + phosphate + H(+)</text>
        <dbReference type="Rhea" id="RHEA:11224"/>
        <dbReference type="ChEBI" id="CHEBI:15378"/>
        <dbReference type="ChEBI" id="CHEBI:30616"/>
        <dbReference type="ChEBI" id="CHEBI:43474"/>
        <dbReference type="ChEBI" id="CHEBI:57416"/>
        <dbReference type="ChEBI" id="CHEBI:57822"/>
        <dbReference type="ChEBI" id="CHEBI:456216"/>
        <dbReference type="EC" id="6.3.2.4"/>
    </reaction>
</comment>
<dbReference type="GO" id="GO:0005524">
    <property type="term" value="F:ATP binding"/>
    <property type="evidence" value="ECO:0007669"/>
    <property type="project" value="UniProtKB-UniRule"/>
</dbReference>
<evidence type="ECO:0000256" key="8">
    <source>
        <dbReference type="ARBA" id="ARBA00022960"/>
    </source>
</evidence>
<evidence type="ECO:0000256" key="10">
    <source>
        <dbReference type="ARBA" id="ARBA00023211"/>
    </source>
</evidence>
<keyword evidence="9 13" id="KW-0573">Peptidoglycan synthesis</keyword>
<organism evidence="19 20">
    <name type="scientific">Treponema medium ATCC 700293</name>
    <dbReference type="NCBI Taxonomy" id="1125700"/>
    <lineage>
        <taxon>Bacteria</taxon>
        <taxon>Pseudomonadati</taxon>
        <taxon>Spirochaetota</taxon>
        <taxon>Spirochaetia</taxon>
        <taxon>Spirochaetales</taxon>
        <taxon>Treponemataceae</taxon>
        <taxon>Treponema</taxon>
    </lineage>
</organism>
<feature type="binding site" evidence="16">
    <location>
        <position position="317"/>
    </location>
    <ligand>
        <name>Mg(2+)</name>
        <dbReference type="ChEBI" id="CHEBI:18420"/>
        <label>1</label>
    </ligand>
</feature>
<dbReference type="FunFam" id="3.30.470.20:FF:000008">
    <property type="entry name" value="D-alanine--D-alanine ligase"/>
    <property type="match status" value="1"/>
</dbReference>
<reference evidence="19 20" key="1">
    <citation type="submission" date="2013-04" db="EMBL/GenBank/DDBJ databases">
        <title>The Genome Sequence of Treponema medium ATCC 700293.</title>
        <authorList>
            <consortium name="The Broad Institute Genomics Platform"/>
            <person name="Earl A."/>
            <person name="Ward D."/>
            <person name="Feldgarden M."/>
            <person name="Gevers D."/>
            <person name="Leonetti C."/>
            <person name="Blanton J.M."/>
            <person name="Dewhirst F.E."/>
            <person name="Izard J."/>
            <person name="Walker B."/>
            <person name="Young S."/>
            <person name="Zeng Q."/>
            <person name="Gargeya S."/>
            <person name="Fitzgerald M."/>
            <person name="Haas B."/>
            <person name="Abouelleil A."/>
            <person name="Allen A.W."/>
            <person name="Alvarado L."/>
            <person name="Arachchi H.M."/>
            <person name="Berlin A.M."/>
            <person name="Chapman S.B."/>
            <person name="Gainer-Dewar J."/>
            <person name="Goldberg J."/>
            <person name="Griggs A."/>
            <person name="Gujja S."/>
            <person name="Hansen M."/>
            <person name="Howarth C."/>
            <person name="Imamovic A."/>
            <person name="Ireland A."/>
            <person name="Larimer J."/>
            <person name="McCowan C."/>
            <person name="Murphy C."/>
            <person name="Pearson M."/>
            <person name="Poon T.W."/>
            <person name="Priest M."/>
            <person name="Roberts A."/>
            <person name="Saif S."/>
            <person name="Shea T."/>
            <person name="Sisk P."/>
            <person name="Sykes S."/>
            <person name="Wortman J."/>
            <person name="Nusbaum C."/>
            <person name="Birren B."/>
        </authorList>
    </citation>
    <scope>NUCLEOTIDE SEQUENCE [LARGE SCALE GENOMIC DNA]</scope>
    <source>
        <strain evidence="19 20">ATCC 700293</strain>
    </source>
</reference>
<evidence type="ECO:0000256" key="4">
    <source>
        <dbReference type="ARBA" id="ARBA00022723"/>
    </source>
</evidence>
<evidence type="ECO:0000256" key="11">
    <source>
        <dbReference type="ARBA" id="ARBA00023316"/>
    </source>
</evidence>
<dbReference type="NCBIfam" id="TIGR01205">
    <property type="entry name" value="D_ala_D_alaTIGR"/>
    <property type="match status" value="1"/>
</dbReference>
<dbReference type="Gene3D" id="3.40.50.20">
    <property type="match status" value="1"/>
</dbReference>
<feature type="binding site" evidence="15">
    <location>
        <begin position="192"/>
        <end position="193"/>
    </location>
    <ligand>
        <name>ATP</name>
        <dbReference type="ChEBI" id="CHEBI:30616"/>
    </ligand>
</feature>
<dbReference type="SUPFAM" id="SSF56059">
    <property type="entry name" value="Glutathione synthetase ATP-binding domain-like"/>
    <property type="match status" value="1"/>
</dbReference>
<evidence type="ECO:0000256" key="13">
    <source>
        <dbReference type="HAMAP-Rule" id="MF_00047"/>
    </source>
</evidence>
<dbReference type="InterPro" id="IPR005905">
    <property type="entry name" value="D_ala_D_ala"/>
</dbReference>
<dbReference type="GO" id="GO:0005829">
    <property type="term" value="C:cytosol"/>
    <property type="evidence" value="ECO:0007669"/>
    <property type="project" value="TreeGrafter"/>
</dbReference>
<comment type="subcellular location">
    <subcellularLocation>
        <location evidence="13">Cytoplasm</location>
    </subcellularLocation>
</comment>
<evidence type="ECO:0000256" key="2">
    <source>
        <dbReference type="ARBA" id="ARBA00010871"/>
    </source>
</evidence>
<protein>
    <recommendedName>
        <fullName evidence="13">D-alanine--D-alanine ligase</fullName>
        <ecNumber evidence="13">6.3.2.4</ecNumber>
    </recommendedName>
    <alternativeName>
        <fullName evidence="13">D-Ala-D-Ala ligase</fullName>
    </alternativeName>
    <alternativeName>
        <fullName evidence="13">D-alanylalanine synthetase</fullName>
    </alternativeName>
</protein>
<dbReference type="Pfam" id="PF01820">
    <property type="entry name" value="Dala_Dala_lig_N"/>
    <property type="match status" value="1"/>
</dbReference>
<dbReference type="EC" id="6.3.2.4" evidence="13"/>
<dbReference type="Pfam" id="PF07478">
    <property type="entry name" value="Dala_Dala_lig_C"/>
    <property type="match status" value="1"/>
</dbReference>
<dbReference type="RefSeq" id="WP_016523200.1">
    <property type="nucleotide sequence ID" value="NZ_KE332517.1"/>
</dbReference>
<keyword evidence="3 13" id="KW-0436">Ligase</keyword>
<keyword evidence="10 16" id="KW-0464">Manganese</keyword>
<evidence type="ECO:0000259" key="18">
    <source>
        <dbReference type="PROSITE" id="PS50975"/>
    </source>
</evidence>
<comment type="cofactor">
    <cofactor evidence="1">
        <name>Mn(2+)</name>
        <dbReference type="ChEBI" id="CHEBI:29035"/>
    </cofactor>
</comment>
<evidence type="ECO:0000256" key="12">
    <source>
        <dbReference type="ARBA" id="ARBA00047614"/>
    </source>
</evidence>
<keyword evidence="8 13" id="KW-0133">Cell shape</keyword>
<dbReference type="PANTHER" id="PTHR23132">
    <property type="entry name" value="D-ALANINE--D-ALANINE LIGASE"/>
    <property type="match status" value="1"/>
</dbReference>
<feature type="binding site" evidence="15">
    <location>
        <begin position="184"/>
        <end position="186"/>
    </location>
    <ligand>
        <name>ATP</name>
        <dbReference type="ChEBI" id="CHEBI:30616"/>
    </ligand>
</feature>
<feature type="binding site" evidence="15">
    <location>
        <position position="137"/>
    </location>
    <ligand>
        <name>ATP</name>
        <dbReference type="ChEBI" id="CHEBI:30616"/>
    </ligand>
</feature>
<dbReference type="InterPro" id="IPR000291">
    <property type="entry name" value="D-Ala_lig_Van_CS"/>
</dbReference>
<keyword evidence="11 13" id="KW-0961">Cell wall biogenesis/degradation</keyword>
<evidence type="ECO:0000256" key="7">
    <source>
        <dbReference type="ARBA" id="ARBA00022842"/>
    </source>
</evidence>
<accession>A0AA87NQE6</accession>
<evidence type="ECO:0000256" key="16">
    <source>
        <dbReference type="PIRSR" id="PIRSR039102-3"/>
    </source>
</evidence>
<dbReference type="GO" id="GO:0046872">
    <property type="term" value="F:metal ion binding"/>
    <property type="evidence" value="ECO:0007669"/>
    <property type="project" value="UniProtKB-KW"/>
</dbReference>
<gene>
    <name evidence="13" type="primary">ddl</name>
    <name evidence="19" type="ORF">HMPREF9195_01248</name>
</gene>
<evidence type="ECO:0000313" key="20">
    <source>
        <dbReference type="Proteomes" id="UP000014634"/>
    </source>
</evidence>
<dbReference type="GO" id="GO:0008360">
    <property type="term" value="P:regulation of cell shape"/>
    <property type="evidence" value="ECO:0007669"/>
    <property type="project" value="UniProtKB-KW"/>
</dbReference>
<evidence type="ECO:0000256" key="1">
    <source>
        <dbReference type="ARBA" id="ARBA00001936"/>
    </source>
</evidence>
<feature type="binding site" evidence="15">
    <location>
        <begin position="316"/>
        <end position="317"/>
    </location>
    <ligand>
        <name>ATP</name>
        <dbReference type="ChEBI" id="CHEBI:30616"/>
    </ligand>
</feature>
<dbReference type="Proteomes" id="UP000014634">
    <property type="component" value="Unassembled WGS sequence"/>
</dbReference>
<dbReference type="GO" id="GO:0008716">
    <property type="term" value="F:D-alanine-D-alanine ligase activity"/>
    <property type="evidence" value="ECO:0007669"/>
    <property type="project" value="UniProtKB-UniRule"/>
</dbReference>
<evidence type="ECO:0000256" key="17">
    <source>
        <dbReference type="PROSITE-ProRule" id="PRU00409"/>
    </source>
</evidence>
<keyword evidence="6 17" id="KW-0067">ATP-binding</keyword>
<dbReference type="InterPro" id="IPR013815">
    <property type="entry name" value="ATP_grasp_subdomain_1"/>
</dbReference>
<dbReference type="EMBL" id="ATFE01000008">
    <property type="protein sequence ID" value="EPF29005.1"/>
    <property type="molecule type" value="Genomic_DNA"/>
</dbReference>
<evidence type="ECO:0000256" key="5">
    <source>
        <dbReference type="ARBA" id="ARBA00022741"/>
    </source>
</evidence>
<feature type="binding site" evidence="15">
    <location>
        <begin position="222"/>
        <end position="229"/>
    </location>
    <ligand>
        <name>ATP</name>
        <dbReference type="ChEBI" id="CHEBI:30616"/>
    </ligand>
</feature>
<comment type="caution">
    <text evidence="19">The sequence shown here is derived from an EMBL/GenBank/DDBJ whole genome shotgun (WGS) entry which is preliminary data.</text>
</comment>
<dbReference type="Gene3D" id="3.30.1490.20">
    <property type="entry name" value="ATP-grasp fold, A domain"/>
    <property type="match status" value="1"/>
</dbReference>
<feature type="active site" evidence="14">
    <location>
        <position position="192"/>
    </location>
</feature>
<dbReference type="PROSITE" id="PS00843">
    <property type="entry name" value="DALA_DALA_LIGASE_1"/>
    <property type="match status" value="1"/>
</dbReference>
<feature type="domain" description="ATP-grasp" evidence="18">
    <location>
        <begin position="141"/>
        <end position="350"/>
    </location>
</feature>